<comment type="caution">
    <text evidence="1">The sequence shown here is derived from an EMBL/GenBank/DDBJ whole genome shotgun (WGS) entry which is preliminary data.</text>
</comment>
<reference evidence="1" key="1">
    <citation type="journal article" date="2021" name="PeerJ">
        <title>Extensive microbial diversity within the chicken gut microbiome revealed by metagenomics and culture.</title>
        <authorList>
            <person name="Gilroy R."/>
            <person name="Ravi A."/>
            <person name="Getino M."/>
            <person name="Pursley I."/>
            <person name="Horton D.L."/>
            <person name="Alikhan N.F."/>
            <person name="Baker D."/>
            <person name="Gharbi K."/>
            <person name="Hall N."/>
            <person name="Watson M."/>
            <person name="Adriaenssens E.M."/>
            <person name="Foster-Nyarko E."/>
            <person name="Jarju S."/>
            <person name="Secka A."/>
            <person name="Antonio M."/>
            <person name="Oren A."/>
            <person name="Chaudhuri R.R."/>
            <person name="La Ragione R."/>
            <person name="Hildebrand F."/>
            <person name="Pallen M.J."/>
        </authorList>
    </citation>
    <scope>NUCLEOTIDE SEQUENCE</scope>
    <source>
        <strain evidence="1">USAMLcec2-132</strain>
    </source>
</reference>
<dbReference type="EMBL" id="DWWS01000018">
    <property type="protein sequence ID" value="HJC22972.1"/>
    <property type="molecule type" value="Genomic_DNA"/>
</dbReference>
<accession>A0A9D2NCL1</accession>
<proteinExistence type="predicted"/>
<sequence length="142" mass="16161">MWTASQRFLFCRATWIIGKTHRQTPESRSFRLIQRPEGGRKTSKAAEGRLGKQEYILEKIAFCPDGGEAVEFYVLEQTRLAGRDYILVTESLDEEEGEALILKDVSAPEDPEALYETVDDEQELDAVASIFADMLEDVDLER</sequence>
<dbReference type="InterPro" id="IPR009711">
    <property type="entry name" value="UPF0473"/>
</dbReference>
<protein>
    <submittedName>
        <fullName evidence="1">DUF1292 domain-containing protein</fullName>
    </submittedName>
</protein>
<reference evidence="1" key="2">
    <citation type="submission" date="2021-04" db="EMBL/GenBank/DDBJ databases">
        <authorList>
            <person name="Gilroy R."/>
        </authorList>
    </citation>
    <scope>NUCLEOTIDE SEQUENCE</scope>
    <source>
        <strain evidence="1">USAMLcec2-132</strain>
    </source>
</reference>
<name>A0A9D2NCL1_9FIRM</name>
<organism evidence="1 2">
    <name type="scientific">Candidatus Eisenbergiella merdavium</name>
    <dbReference type="NCBI Taxonomy" id="2838551"/>
    <lineage>
        <taxon>Bacteria</taxon>
        <taxon>Bacillati</taxon>
        <taxon>Bacillota</taxon>
        <taxon>Clostridia</taxon>
        <taxon>Lachnospirales</taxon>
        <taxon>Lachnospiraceae</taxon>
        <taxon>Eisenbergiella</taxon>
    </lineage>
</organism>
<dbReference type="AlphaFoldDB" id="A0A9D2NCL1"/>
<dbReference type="Proteomes" id="UP000823891">
    <property type="component" value="Unassembled WGS sequence"/>
</dbReference>
<dbReference type="Pfam" id="PF06949">
    <property type="entry name" value="DUF1292"/>
    <property type="match status" value="1"/>
</dbReference>
<gene>
    <name evidence="1" type="ORF">H9761_04625</name>
</gene>
<evidence type="ECO:0000313" key="2">
    <source>
        <dbReference type="Proteomes" id="UP000823891"/>
    </source>
</evidence>
<evidence type="ECO:0000313" key="1">
    <source>
        <dbReference type="EMBL" id="HJC22972.1"/>
    </source>
</evidence>